<feature type="transmembrane region" description="Helical" evidence="1">
    <location>
        <begin position="326"/>
        <end position="346"/>
    </location>
</feature>
<feature type="transmembrane region" description="Helical" evidence="1">
    <location>
        <begin position="194"/>
        <end position="213"/>
    </location>
</feature>
<feature type="transmembrane region" description="Helical" evidence="1">
    <location>
        <begin position="37"/>
        <end position="59"/>
    </location>
</feature>
<sequence length="347" mass="38542">MSIILKGILALFWLLLVPAAIGILVMSKRKDICPEACLPFGYLVLFSVMEIFTLPLTFLKAPLHILTALYGGVAVLLAAAGVVSVVGNKEKRQNMISVQKRESKITFYFALALLLIICQIVMCTLLAHMDADDSFFVASATTDVYTDTIFEVNPDTGRYYMVLPERYILSPFPVFLAVVSQLSAGLHPAIMAHMVFPAVFLIVVYMVQSLLSRCWFPNDRKARDIYLLLVAVISSFSAYSVYNAGNFQMVRLWQGKAILAAILIPMLVYLCLTIVMKEKADYSWGLMLMANLSCCLVSSMGIILAPLLIGSFAVVKLIYKKDFMCIWKCALCCTPTLVLGLIFLYVL</sequence>
<evidence type="ECO:0000313" key="2">
    <source>
        <dbReference type="EMBL" id="RHE42150.1"/>
    </source>
</evidence>
<dbReference type="Pfam" id="PF19554">
    <property type="entry name" value="DUF6077"/>
    <property type="match status" value="1"/>
</dbReference>
<keyword evidence="1" id="KW-0812">Transmembrane</keyword>
<evidence type="ECO:0000313" key="3">
    <source>
        <dbReference type="Proteomes" id="UP000283745"/>
    </source>
</evidence>
<gene>
    <name evidence="2" type="ORF">DW740_02280</name>
</gene>
<evidence type="ECO:0008006" key="4">
    <source>
        <dbReference type="Google" id="ProtNLM"/>
    </source>
</evidence>
<proteinExistence type="predicted"/>
<keyword evidence="1" id="KW-1133">Transmembrane helix</keyword>
<accession>A0A414JC60</accession>
<dbReference type="InterPro" id="IPR045723">
    <property type="entry name" value="DUF6077"/>
</dbReference>
<dbReference type="RefSeq" id="WP_015543087.1">
    <property type="nucleotide sequence ID" value="NZ_CABJFK010000001.1"/>
</dbReference>
<feature type="transmembrane region" description="Helical" evidence="1">
    <location>
        <begin position="257"/>
        <end position="276"/>
    </location>
</feature>
<dbReference type="AlphaFoldDB" id="A0A414JC60"/>
<feature type="transmembrane region" description="Helical" evidence="1">
    <location>
        <begin position="65"/>
        <end position="86"/>
    </location>
</feature>
<organism evidence="2 3">
    <name type="scientific">Blautia obeum</name>
    <dbReference type="NCBI Taxonomy" id="40520"/>
    <lineage>
        <taxon>Bacteria</taxon>
        <taxon>Bacillati</taxon>
        <taxon>Bacillota</taxon>
        <taxon>Clostridia</taxon>
        <taxon>Lachnospirales</taxon>
        <taxon>Lachnospiraceae</taxon>
        <taxon>Blautia</taxon>
    </lineage>
</organism>
<feature type="transmembrane region" description="Helical" evidence="1">
    <location>
        <begin position="288"/>
        <end position="314"/>
    </location>
</feature>
<dbReference type="Proteomes" id="UP000283745">
    <property type="component" value="Unassembled WGS sequence"/>
</dbReference>
<comment type="caution">
    <text evidence="2">The sequence shown here is derived from an EMBL/GenBank/DDBJ whole genome shotgun (WGS) entry which is preliminary data.</text>
</comment>
<name>A0A414JC60_9FIRM</name>
<evidence type="ECO:0000256" key="1">
    <source>
        <dbReference type="SAM" id="Phobius"/>
    </source>
</evidence>
<dbReference type="EMBL" id="QSKF01000001">
    <property type="protein sequence ID" value="RHE42150.1"/>
    <property type="molecule type" value="Genomic_DNA"/>
</dbReference>
<feature type="transmembrane region" description="Helical" evidence="1">
    <location>
        <begin position="107"/>
        <end position="127"/>
    </location>
</feature>
<reference evidence="2 3" key="1">
    <citation type="submission" date="2018-08" db="EMBL/GenBank/DDBJ databases">
        <title>A genome reference for cultivated species of the human gut microbiota.</title>
        <authorList>
            <person name="Zou Y."/>
            <person name="Xue W."/>
            <person name="Luo G."/>
        </authorList>
    </citation>
    <scope>NUCLEOTIDE SEQUENCE [LARGE SCALE GENOMIC DNA]</scope>
    <source>
        <strain evidence="2 3">AM28-23</strain>
    </source>
</reference>
<protein>
    <recommendedName>
        <fullName evidence="4">DUF2142 domain-containing protein</fullName>
    </recommendedName>
</protein>
<feature type="transmembrane region" description="Helical" evidence="1">
    <location>
        <begin position="225"/>
        <end position="245"/>
    </location>
</feature>
<feature type="transmembrane region" description="Helical" evidence="1">
    <location>
        <begin position="6"/>
        <end position="25"/>
    </location>
</feature>
<keyword evidence="1" id="KW-0472">Membrane</keyword>